<dbReference type="InterPro" id="IPR017452">
    <property type="entry name" value="GPCR_Rhodpsn_7TM"/>
</dbReference>
<dbReference type="PROSITE" id="PS00237">
    <property type="entry name" value="G_PROTEIN_RECEP_F1_1"/>
    <property type="match status" value="1"/>
</dbReference>
<dbReference type="Gene3D" id="1.20.1070.10">
    <property type="entry name" value="Rhodopsin 7-helix transmembrane proteins"/>
    <property type="match status" value="1"/>
</dbReference>
<keyword evidence="4" id="KW-1133">Transmembrane helix</keyword>
<name>A0A7D9DKM6_PARCT</name>
<dbReference type="PANTHER" id="PTHR22750">
    <property type="entry name" value="G-PROTEIN COUPLED RECEPTOR"/>
    <property type="match status" value="1"/>
</dbReference>
<dbReference type="GO" id="GO:0004930">
    <property type="term" value="F:G protein-coupled receptor activity"/>
    <property type="evidence" value="ECO:0007669"/>
    <property type="project" value="InterPro"/>
</dbReference>
<dbReference type="SUPFAM" id="SSF81321">
    <property type="entry name" value="Family A G protein-coupled receptor-like"/>
    <property type="match status" value="1"/>
</dbReference>
<dbReference type="Proteomes" id="UP001152795">
    <property type="component" value="Unassembled WGS sequence"/>
</dbReference>
<protein>
    <submittedName>
        <fullName evidence="6">Melanocyte-stimulating hormone receptor-like</fullName>
    </submittedName>
</protein>
<dbReference type="AlphaFoldDB" id="A0A7D9DKM6"/>
<evidence type="ECO:0000313" key="6">
    <source>
        <dbReference type="EMBL" id="CAB3988151.1"/>
    </source>
</evidence>
<keyword evidence="6" id="KW-0675">Receptor</keyword>
<keyword evidence="5" id="KW-0472">Membrane</keyword>
<keyword evidence="7" id="KW-1185">Reference proteome</keyword>
<dbReference type="Pfam" id="PF00001">
    <property type="entry name" value="7tm_1"/>
    <property type="match status" value="1"/>
</dbReference>
<organism evidence="6 7">
    <name type="scientific">Paramuricea clavata</name>
    <name type="common">Red gorgonian</name>
    <name type="synonym">Violescent sea-whip</name>
    <dbReference type="NCBI Taxonomy" id="317549"/>
    <lineage>
        <taxon>Eukaryota</taxon>
        <taxon>Metazoa</taxon>
        <taxon>Cnidaria</taxon>
        <taxon>Anthozoa</taxon>
        <taxon>Octocorallia</taxon>
        <taxon>Malacalcyonacea</taxon>
        <taxon>Plexauridae</taxon>
        <taxon>Paramuricea</taxon>
    </lineage>
</organism>
<evidence type="ECO:0000313" key="7">
    <source>
        <dbReference type="Proteomes" id="UP001152795"/>
    </source>
</evidence>
<reference evidence="6" key="1">
    <citation type="submission" date="2020-04" db="EMBL/GenBank/DDBJ databases">
        <authorList>
            <person name="Alioto T."/>
            <person name="Alioto T."/>
            <person name="Gomez Garrido J."/>
        </authorList>
    </citation>
    <scope>NUCLEOTIDE SEQUENCE</scope>
    <source>
        <strain evidence="6">A484AB</strain>
    </source>
</reference>
<keyword evidence="3" id="KW-0812">Transmembrane</keyword>
<dbReference type="PROSITE" id="PS50262">
    <property type="entry name" value="G_PROTEIN_RECEP_F1_2"/>
    <property type="match status" value="1"/>
</dbReference>
<accession>A0A7D9DKM6</accession>
<dbReference type="OrthoDB" id="5954506at2759"/>
<comment type="subcellular location">
    <subcellularLocation>
        <location evidence="1">Cell membrane</location>
        <topology evidence="1">Multi-pass membrane protein</topology>
    </subcellularLocation>
</comment>
<dbReference type="SMART" id="SM01381">
    <property type="entry name" value="7TM_GPCR_Srsx"/>
    <property type="match status" value="1"/>
</dbReference>
<keyword evidence="2" id="KW-1003">Cell membrane</keyword>
<dbReference type="InterPro" id="IPR000276">
    <property type="entry name" value="GPCR_Rhodpsn"/>
</dbReference>
<evidence type="ECO:0000256" key="5">
    <source>
        <dbReference type="ARBA" id="ARBA00023136"/>
    </source>
</evidence>
<gene>
    <name evidence="6" type="ORF">PACLA_8A034872</name>
</gene>
<evidence type="ECO:0000256" key="1">
    <source>
        <dbReference type="ARBA" id="ARBA00004651"/>
    </source>
</evidence>
<comment type="caution">
    <text evidence="6">The sequence shown here is derived from an EMBL/GenBank/DDBJ whole genome shotgun (WGS) entry which is preliminary data.</text>
</comment>
<sequence length="274" mass="30801">MALNSILIIPTILLNAIAIITILKFSQLNSKPCYFIILVQSVIDLAVGVFGFPLFLVFLASGIGKFSNCIVATLAFQTTTIPVGISTITLSAMTLERYIAILHPYAYSAKVTKKRLLIYVGSGAVMLFSLFFPSLVIQKLIAVYGTISITLVFFFTVFAYTRIYLVARKLARSQNQLHDAAGKENITRKKLFFREIKLAKSCFIVVVCFCILCFLPTAFLVTFYKYLDKFEYLVFLIWIGTLSLLNSSVNSLIFFWTKTMLRKQAVKMINSMSA</sequence>
<dbReference type="CDD" id="cd00637">
    <property type="entry name" value="7tm_classA_rhodopsin-like"/>
    <property type="match status" value="1"/>
</dbReference>
<evidence type="ECO:0000256" key="2">
    <source>
        <dbReference type="ARBA" id="ARBA00022475"/>
    </source>
</evidence>
<proteinExistence type="predicted"/>
<evidence type="ECO:0000256" key="4">
    <source>
        <dbReference type="ARBA" id="ARBA00022989"/>
    </source>
</evidence>
<dbReference type="GO" id="GO:0005886">
    <property type="term" value="C:plasma membrane"/>
    <property type="evidence" value="ECO:0007669"/>
    <property type="project" value="UniProtKB-SubCell"/>
</dbReference>
<dbReference type="EMBL" id="CACRXK020001287">
    <property type="protein sequence ID" value="CAB3988151.1"/>
    <property type="molecule type" value="Genomic_DNA"/>
</dbReference>
<evidence type="ECO:0000256" key="3">
    <source>
        <dbReference type="ARBA" id="ARBA00022692"/>
    </source>
</evidence>